<keyword evidence="4" id="KW-0804">Transcription</keyword>
<organism evidence="6 7">
    <name type="scientific">Nitratireductor basaltis</name>
    <dbReference type="NCBI Taxonomy" id="472175"/>
    <lineage>
        <taxon>Bacteria</taxon>
        <taxon>Pseudomonadati</taxon>
        <taxon>Pseudomonadota</taxon>
        <taxon>Alphaproteobacteria</taxon>
        <taxon>Hyphomicrobiales</taxon>
        <taxon>Phyllobacteriaceae</taxon>
        <taxon>Nitratireductor</taxon>
    </lineage>
</organism>
<dbReference type="PRINTS" id="PR00039">
    <property type="entry name" value="HTHLYSR"/>
</dbReference>
<proteinExistence type="inferred from homology"/>
<gene>
    <name evidence="6" type="ORF">EL18_02343</name>
</gene>
<dbReference type="SUPFAM" id="SSF53850">
    <property type="entry name" value="Periplasmic binding protein-like II"/>
    <property type="match status" value="1"/>
</dbReference>
<dbReference type="EMBL" id="JMQM01000001">
    <property type="protein sequence ID" value="KFB11295.1"/>
    <property type="molecule type" value="Genomic_DNA"/>
</dbReference>
<sequence>MDRHELAALLVLKAVADAGSFTRAAKRLNRAQSGVSQTISELEQRLGVPLVARTTRSLRLTDAGQALLDEAGPALERIEHSLKQIRNAAHEPAGRLRITALEHPAKVILIPAIAELRRRHPSIKVDLHVSDRKVDIVEGKFDAGVRFSDHMEKDMTAIPISEDIKACVVGSPAYVERMGLPTELRELLSHDCIGYRLPTHGERYRWLFNRDGKPVEVDVDGSLTVNGTAALVEAARAGLGLAYVFEPLVRAEITAGSLIPCLQHFMPKWGGYKLYYPHRRQKSAALHAFVEVLREQRKQAEQKPSVF</sequence>
<dbReference type="PANTHER" id="PTHR30537:SF1">
    <property type="entry name" value="HTH-TYPE TRANSCRIPTIONAL REGULATOR PGRR"/>
    <property type="match status" value="1"/>
</dbReference>
<dbReference type="OrthoDB" id="9813056at2"/>
<evidence type="ECO:0000256" key="2">
    <source>
        <dbReference type="ARBA" id="ARBA00023015"/>
    </source>
</evidence>
<name>A0A084UEA9_9HYPH</name>
<dbReference type="Proteomes" id="UP000053675">
    <property type="component" value="Unassembled WGS sequence"/>
</dbReference>
<dbReference type="Gene3D" id="1.10.10.10">
    <property type="entry name" value="Winged helix-like DNA-binding domain superfamily/Winged helix DNA-binding domain"/>
    <property type="match status" value="1"/>
</dbReference>
<evidence type="ECO:0000313" key="7">
    <source>
        <dbReference type="Proteomes" id="UP000053675"/>
    </source>
</evidence>
<dbReference type="AlphaFoldDB" id="A0A084UEA9"/>
<comment type="similarity">
    <text evidence="1">Belongs to the LysR transcriptional regulatory family.</text>
</comment>
<dbReference type="FunFam" id="1.10.10.10:FF:000001">
    <property type="entry name" value="LysR family transcriptional regulator"/>
    <property type="match status" value="1"/>
</dbReference>
<comment type="caution">
    <text evidence="6">The sequence shown here is derived from an EMBL/GenBank/DDBJ whole genome shotgun (WGS) entry which is preliminary data.</text>
</comment>
<protein>
    <submittedName>
        <fullName evidence="6">Transcriptional regulator</fullName>
    </submittedName>
</protein>
<dbReference type="RefSeq" id="WP_036483100.1">
    <property type="nucleotide sequence ID" value="NZ_JMQM01000001.1"/>
</dbReference>
<accession>A0A084UEA9</accession>
<dbReference type="GO" id="GO:0006351">
    <property type="term" value="P:DNA-templated transcription"/>
    <property type="evidence" value="ECO:0007669"/>
    <property type="project" value="TreeGrafter"/>
</dbReference>
<evidence type="ECO:0000256" key="1">
    <source>
        <dbReference type="ARBA" id="ARBA00009437"/>
    </source>
</evidence>
<dbReference type="PROSITE" id="PS50931">
    <property type="entry name" value="HTH_LYSR"/>
    <property type="match status" value="1"/>
</dbReference>
<dbReference type="Gene3D" id="3.40.190.290">
    <property type="match status" value="1"/>
</dbReference>
<evidence type="ECO:0000313" key="6">
    <source>
        <dbReference type="EMBL" id="KFB11295.1"/>
    </source>
</evidence>
<evidence type="ECO:0000259" key="5">
    <source>
        <dbReference type="PROSITE" id="PS50931"/>
    </source>
</evidence>
<dbReference type="Pfam" id="PF03466">
    <property type="entry name" value="LysR_substrate"/>
    <property type="match status" value="1"/>
</dbReference>
<dbReference type="eggNOG" id="COG0583">
    <property type="taxonomic scope" value="Bacteria"/>
</dbReference>
<keyword evidence="7" id="KW-1185">Reference proteome</keyword>
<feature type="domain" description="HTH lysR-type" evidence="5">
    <location>
        <begin position="4"/>
        <end position="61"/>
    </location>
</feature>
<keyword evidence="3" id="KW-0238">DNA-binding</keyword>
<dbReference type="PATRIC" id="fig|472175.3.peg.2332"/>
<dbReference type="SUPFAM" id="SSF46785">
    <property type="entry name" value="Winged helix' DNA-binding domain"/>
    <property type="match status" value="1"/>
</dbReference>
<reference evidence="6 7" key="1">
    <citation type="submission" date="2014-05" db="EMBL/GenBank/DDBJ databases">
        <title>Draft Genome Sequence of Nitratireductor basaltis Strain UMTGB225, A Marine Bacterium Isolated from Green Barrel Tunicate.</title>
        <authorList>
            <person name="Gan H.Y."/>
        </authorList>
    </citation>
    <scope>NUCLEOTIDE SEQUENCE [LARGE SCALE GENOMIC DNA]</scope>
    <source>
        <strain evidence="6 7">UMTGB225</strain>
    </source>
</reference>
<dbReference type="InterPro" id="IPR005119">
    <property type="entry name" value="LysR_subst-bd"/>
</dbReference>
<dbReference type="GO" id="GO:0003700">
    <property type="term" value="F:DNA-binding transcription factor activity"/>
    <property type="evidence" value="ECO:0007669"/>
    <property type="project" value="InterPro"/>
</dbReference>
<evidence type="ECO:0000256" key="3">
    <source>
        <dbReference type="ARBA" id="ARBA00023125"/>
    </source>
</evidence>
<evidence type="ECO:0000256" key="4">
    <source>
        <dbReference type="ARBA" id="ARBA00023163"/>
    </source>
</evidence>
<dbReference type="STRING" id="472175.EL18_02343"/>
<dbReference type="InterPro" id="IPR058163">
    <property type="entry name" value="LysR-type_TF_proteobact-type"/>
</dbReference>
<keyword evidence="2" id="KW-0805">Transcription regulation</keyword>
<dbReference type="InterPro" id="IPR000847">
    <property type="entry name" value="LysR_HTH_N"/>
</dbReference>
<dbReference type="GO" id="GO:0043565">
    <property type="term" value="F:sequence-specific DNA binding"/>
    <property type="evidence" value="ECO:0007669"/>
    <property type="project" value="TreeGrafter"/>
</dbReference>
<dbReference type="InterPro" id="IPR036390">
    <property type="entry name" value="WH_DNA-bd_sf"/>
</dbReference>
<dbReference type="Pfam" id="PF00126">
    <property type="entry name" value="HTH_1"/>
    <property type="match status" value="1"/>
</dbReference>
<dbReference type="InterPro" id="IPR036388">
    <property type="entry name" value="WH-like_DNA-bd_sf"/>
</dbReference>
<dbReference type="PANTHER" id="PTHR30537">
    <property type="entry name" value="HTH-TYPE TRANSCRIPTIONAL REGULATOR"/>
    <property type="match status" value="1"/>
</dbReference>